<evidence type="ECO:0000313" key="8">
    <source>
        <dbReference type="EMBL" id="KAL2825503.1"/>
    </source>
</evidence>
<name>A0ABR4ICP0_9EURO</name>
<organism evidence="8 9">
    <name type="scientific">Aspergillus cavernicola</name>
    <dbReference type="NCBI Taxonomy" id="176166"/>
    <lineage>
        <taxon>Eukaryota</taxon>
        <taxon>Fungi</taxon>
        <taxon>Dikarya</taxon>
        <taxon>Ascomycota</taxon>
        <taxon>Pezizomycotina</taxon>
        <taxon>Eurotiomycetes</taxon>
        <taxon>Eurotiomycetidae</taxon>
        <taxon>Eurotiales</taxon>
        <taxon>Aspergillaceae</taxon>
        <taxon>Aspergillus</taxon>
        <taxon>Aspergillus subgen. Nidulantes</taxon>
    </lineage>
</organism>
<comment type="similarity">
    <text evidence="2">Belongs to the amino acid/polyamine transporter 2 family.</text>
</comment>
<feature type="transmembrane region" description="Helical" evidence="6">
    <location>
        <begin position="161"/>
        <end position="183"/>
    </location>
</feature>
<evidence type="ECO:0000259" key="7">
    <source>
        <dbReference type="Pfam" id="PF01490"/>
    </source>
</evidence>
<feature type="transmembrane region" description="Helical" evidence="6">
    <location>
        <begin position="318"/>
        <end position="337"/>
    </location>
</feature>
<feature type="domain" description="Amino acid transporter transmembrane" evidence="7">
    <location>
        <begin position="54"/>
        <end position="448"/>
    </location>
</feature>
<dbReference type="EMBL" id="JBFXLS010000036">
    <property type="protein sequence ID" value="KAL2825503.1"/>
    <property type="molecule type" value="Genomic_DNA"/>
</dbReference>
<evidence type="ECO:0000256" key="5">
    <source>
        <dbReference type="ARBA" id="ARBA00023136"/>
    </source>
</evidence>
<dbReference type="PANTHER" id="PTHR22950:SF697">
    <property type="entry name" value="AMINO ACID TRANSPORTER (EUROFUNG)"/>
    <property type="match status" value="1"/>
</dbReference>
<feature type="transmembrane region" description="Helical" evidence="6">
    <location>
        <begin position="63"/>
        <end position="86"/>
    </location>
</feature>
<dbReference type="Pfam" id="PF01490">
    <property type="entry name" value="Aa_trans"/>
    <property type="match status" value="1"/>
</dbReference>
<comment type="subcellular location">
    <subcellularLocation>
        <location evidence="1">Membrane</location>
        <topology evidence="1">Multi-pass membrane protein</topology>
    </subcellularLocation>
</comment>
<gene>
    <name evidence="8" type="ORF">BDW59DRAFT_161730</name>
</gene>
<dbReference type="Proteomes" id="UP001610335">
    <property type="component" value="Unassembled WGS sequence"/>
</dbReference>
<feature type="transmembrane region" description="Helical" evidence="6">
    <location>
        <begin position="358"/>
        <end position="378"/>
    </location>
</feature>
<evidence type="ECO:0000256" key="1">
    <source>
        <dbReference type="ARBA" id="ARBA00004141"/>
    </source>
</evidence>
<feature type="transmembrane region" description="Helical" evidence="6">
    <location>
        <begin position="235"/>
        <end position="264"/>
    </location>
</feature>
<protein>
    <submittedName>
        <fullName evidence="8">Transmembrane amino acid transporter protein-domain-containing protein</fullName>
    </submittedName>
</protein>
<keyword evidence="9" id="KW-1185">Reference proteome</keyword>
<feature type="transmembrane region" description="Helical" evidence="6">
    <location>
        <begin position="384"/>
        <end position="410"/>
    </location>
</feature>
<feature type="transmembrane region" description="Helical" evidence="6">
    <location>
        <begin position="92"/>
        <end position="110"/>
    </location>
</feature>
<evidence type="ECO:0000256" key="6">
    <source>
        <dbReference type="SAM" id="Phobius"/>
    </source>
</evidence>
<dbReference type="PANTHER" id="PTHR22950">
    <property type="entry name" value="AMINO ACID TRANSPORTER"/>
    <property type="match status" value="1"/>
</dbReference>
<dbReference type="Gene3D" id="1.20.1740.10">
    <property type="entry name" value="Amino acid/polyamine transporter I"/>
    <property type="match status" value="1"/>
</dbReference>
<feature type="transmembrane region" description="Helical" evidence="6">
    <location>
        <begin position="122"/>
        <end position="155"/>
    </location>
</feature>
<evidence type="ECO:0000256" key="3">
    <source>
        <dbReference type="ARBA" id="ARBA00022692"/>
    </source>
</evidence>
<feature type="transmembrane region" description="Helical" evidence="6">
    <location>
        <begin position="426"/>
        <end position="449"/>
    </location>
</feature>
<dbReference type="InterPro" id="IPR013057">
    <property type="entry name" value="AA_transpt_TM"/>
</dbReference>
<feature type="transmembrane region" description="Helical" evidence="6">
    <location>
        <begin position="190"/>
        <end position="215"/>
    </location>
</feature>
<proteinExistence type="inferred from homology"/>
<evidence type="ECO:0000313" key="9">
    <source>
        <dbReference type="Proteomes" id="UP001610335"/>
    </source>
</evidence>
<keyword evidence="5 6" id="KW-0472">Membrane</keyword>
<keyword evidence="4 6" id="KW-1133">Transmembrane helix</keyword>
<comment type="caution">
    <text evidence="8">The sequence shown here is derived from an EMBL/GenBank/DDBJ whole genome shotgun (WGS) entry which is preliminary data.</text>
</comment>
<sequence length="475" mass="50630">MKVSPLPAPPPQQPEPAVDKISLASASLDPSVEKCAVEDNEVFRKTTDGVDFRTVGWVKASSIFLKVMFAVGVLSIPQSMYTLGAIGGSLSVLVWGAFNTYTGLILGNFREAHPRCHSIADMAYLVGGVVVKEICGFLFIVAYIGGAGAGIIGVATGLNALSHHAACTVYWAVIATVVIACAASIRRLQALGWLTLAGFASIYIAVFIVVVAVTLRSRPAAAPQTGDFELGYHVLAYPSFAAGMVASSTIFYSSCATSAFLPVVSEMKNPKDYRKALFTCMGIVTVSYLCFSLVVYRWCGKWVASPSLGSAGQTIKMVAYGIGLLGLIVSACLYIHIASKYIFVRILRNSRHLQSNTAIHWITWLGCTSSTSAIAFVFSQGVPVFNFVTALIGSVCFGPIAIILPGWLWIYDHSQYRTSGTLRQKVVYWLHVALIPLGAFVTIGGTYGVGLQIRDAYSSGVIGSAFSCADNSNSS</sequence>
<reference evidence="8 9" key="1">
    <citation type="submission" date="2024-07" db="EMBL/GenBank/DDBJ databases">
        <title>Section-level genome sequencing and comparative genomics of Aspergillus sections Usti and Cavernicolus.</title>
        <authorList>
            <consortium name="Lawrence Berkeley National Laboratory"/>
            <person name="Nybo J.L."/>
            <person name="Vesth T.C."/>
            <person name="Theobald S."/>
            <person name="Frisvad J.C."/>
            <person name="Larsen T.O."/>
            <person name="Kjaerboelling I."/>
            <person name="Rothschild-Mancinelli K."/>
            <person name="Lyhne E.K."/>
            <person name="Kogle M.E."/>
            <person name="Barry K."/>
            <person name="Clum A."/>
            <person name="Na H."/>
            <person name="Ledsgaard L."/>
            <person name="Lin J."/>
            <person name="Lipzen A."/>
            <person name="Kuo A."/>
            <person name="Riley R."/>
            <person name="Mondo S."/>
            <person name="LaButti K."/>
            <person name="Haridas S."/>
            <person name="Pangalinan J."/>
            <person name="Salamov A.A."/>
            <person name="Simmons B.A."/>
            <person name="Magnuson J.K."/>
            <person name="Chen J."/>
            <person name="Drula E."/>
            <person name="Henrissat B."/>
            <person name="Wiebenga A."/>
            <person name="Lubbers R.J."/>
            <person name="Gomes A.C."/>
            <person name="Makela M.R."/>
            <person name="Stajich J."/>
            <person name="Grigoriev I.V."/>
            <person name="Mortensen U.H."/>
            <person name="De vries R.P."/>
            <person name="Baker S.E."/>
            <person name="Andersen M.R."/>
        </authorList>
    </citation>
    <scope>NUCLEOTIDE SEQUENCE [LARGE SCALE GENOMIC DNA]</scope>
    <source>
        <strain evidence="8 9">CBS 600.67</strain>
    </source>
</reference>
<feature type="transmembrane region" description="Helical" evidence="6">
    <location>
        <begin position="276"/>
        <end position="298"/>
    </location>
</feature>
<evidence type="ECO:0000256" key="2">
    <source>
        <dbReference type="ARBA" id="ARBA00008066"/>
    </source>
</evidence>
<accession>A0ABR4ICP0</accession>
<evidence type="ECO:0000256" key="4">
    <source>
        <dbReference type="ARBA" id="ARBA00022989"/>
    </source>
</evidence>
<keyword evidence="3 6" id="KW-0812">Transmembrane</keyword>